<feature type="short sequence motif" description="Gly-cisPro motif, important for rejection of L-amino acids" evidence="2">
    <location>
        <begin position="130"/>
        <end position="131"/>
    </location>
</feature>
<keyword evidence="2" id="KW-0820">tRNA-binding</keyword>
<organism evidence="3">
    <name type="scientific">uncultured Acetothermia bacterium</name>
    <dbReference type="NCBI Taxonomy" id="236499"/>
    <lineage>
        <taxon>Bacteria</taxon>
        <taxon>Candidatus Bipolaricaulota</taxon>
        <taxon>environmental samples</taxon>
    </lineage>
</organism>
<dbReference type="EC" id="3.1.1.96" evidence="2"/>
<dbReference type="EC" id="3.1.1.-" evidence="2"/>
<dbReference type="GO" id="GO:0019478">
    <property type="term" value="P:D-amino acid catabolic process"/>
    <property type="evidence" value="ECO:0007669"/>
    <property type="project" value="UniProtKB-UniRule"/>
</dbReference>
<dbReference type="NCBIfam" id="TIGR00256">
    <property type="entry name" value="D-aminoacyl-tRNA deacylase"/>
    <property type="match status" value="1"/>
</dbReference>
<reference evidence="3" key="2">
    <citation type="journal article" date="2012" name="PLoS ONE">
        <title>A Deeply Branching Thermophilic Bacterium with an Ancient Acetyl-CoA Pathway Dominates a Subsurface Ecosystem.</title>
        <authorList>
            <person name="Takami H."/>
            <person name="Noguchi H."/>
            <person name="Takaki Y."/>
            <person name="Uchiyama I."/>
            <person name="Toyoda A."/>
            <person name="Nishi S."/>
            <person name="Chee G.-J."/>
            <person name="Arai W."/>
            <person name="Nunoura T."/>
            <person name="Itoh T."/>
            <person name="Hattori M."/>
            <person name="Takai K."/>
        </authorList>
    </citation>
    <scope>NUCLEOTIDE SEQUENCE</scope>
</reference>
<reference evidence="3" key="1">
    <citation type="journal article" date="2005" name="Environ. Microbiol.">
        <title>Genetic and functional properties of uncultivated thermophilic crenarchaeotes from a subsurface gold mine as revealed by analysis of genome fragments.</title>
        <authorList>
            <person name="Nunoura T."/>
            <person name="Hirayama H."/>
            <person name="Takami H."/>
            <person name="Oida H."/>
            <person name="Nishi S."/>
            <person name="Shimamura S."/>
            <person name="Suzuki Y."/>
            <person name="Inagaki F."/>
            <person name="Takai K."/>
            <person name="Nealson K.H."/>
            <person name="Horikoshi K."/>
        </authorList>
    </citation>
    <scope>NUCLEOTIDE SEQUENCE</scope>
</reference>
<comment type="similarity">
    <text evidence="1 2">Belongs to the DTD family.</text>
</comment>
<dbReference type="GO" id="GO:0106026">
    <property type="term" value="F:Gly-tRNA(Ala) deacylase activity"/>
    <property type="evidence" value="ECO:0007669"/>
    <property type="project" value="UniProtKB-UniRule"/>
</dbReference>
<comment type="subunit">
    <text evidence="2">Homodimer.</text>
</comment>
<dbReference type="Pfam" id="PF02580">
    <property type="entry name" value="Tyr_Deacylase"/>
    <property type="match status" value="1"/>
</dbReference>
<dbReference type="InterPro" id="IPR003732">
    <property type="entry name" value="Daa-tRNA_deacyls_DTD"/>
</dbReference>
<dbReference type="PANTHER" id="PTHR10472:SF5">
    <property type="entry name" value="D-AMINOACYL-TRNA DEACYLASE 1"/>
    <property type="match status" value="1"/>
</dbReference>
<evidence type="ECO:0000256" key="1">
    <source>
        <dbReference type="ARBA" id="ARBA00009673"/>
    </source>
</evidence>
<accession>H5SMP7</accession>
<dbReference type="EMBL" id="AP011775">
    <property type="protein sequence ID" value="BAL57433.1"/>
    <property type="molecule type" value="Genomic_DNA"/>
</dbReference>
<dbReference type="FunFam" id="3.50.80.10:FF:000001">
    <property type="entry name" value="D-aminoacyl-tRNA deacylase"/>
    <property type="match status" value="1"/>
</dbReference>
<dbReference type="AlphaFoldDB" id="H5SMP7"/>
<comment type="catalytic activity">
    <reaction evidence="2">
        <text>glycyl-tRNA(Ala) + H2O = tRNA(Ala) + glycine + H(+)</text>
        <dbReference type="Rhea" id="RHEA:53744"/>
        <dbReference type="Rhea" id="RHEA-COMP:9657"/>
        <dbReference type="Rhea" id="RHEA-COMP:13640"/>
        <dbReference type="ChEBI" id="CHEBI:15377"/>
        <dbReference type="ChEBI" id="CHEBI:15378"/>
        <dbReference type="ChEBI" id="CHEBI:57305"/>
        <dbReference type="ChEBI" id="CHEBI:78442"/>
        <dbReference type="ChEBI" id="CHEBI:78522"/>
    </reaction>
</comment>
<evidence type="ECO:0000256" key="2">
    <source>
        <dbReference type="HAMAP-Rule" id="MF_00518"/>
    </source>
</evidence>
<comment type="function">
    <text evidence="2">An aminoacyl-tRNA editing enzyme that deacylates mischarged D-aminoacyl-tRNAs. Also deacylates mischarged glycyl-tRNA(Ala), protecting cells against glycine mischarging by AlaRS. Acts via tRNA-based rather than protein-based catalysis; rejects L-amino acids rather than detecting D-amino acids in the active site. By recycling D-aminoacyl-tRNA to D-amino acids and free tRNA molecules, this enzyme counteracts the toxicity associated with the formation of D-aminoacyl-tRNA entities in vivo and helps enforce protein L-homochirality.</text>
</comment>
<dbReference type="CDD" id="cd00563">
    <property type="entry name" value="Dtyr_deacylase"/>
    <property type="match status" value="1"/>
</dbReference>
<comment type="subcellular location">
    <subcellularLocation>
        <location evidence="2">Cytoplasm</location>
    </subcellularLocation>
</comment>
<dbReference type="GO" id="GO:0000049">
    <property type="term" value="F:tRNA binding"/>
    <property type="evidence" value="ECO:0007669"/>
    <property type="project" value="UniProtKB-UniRule"/>
</dbReference>
<dbReference type="Gene3D" id="3.50.80.10">
    <property type="entry name" value="D-tyrosyl-tRNA(Tyr) deacylase"/>
    <property type="match status" value="1"/>
</dbReference>
<dbReference type="GO" id="GO:0051500">
    <property type="term" value="F:D-tyrosyl-tRNA(Tyr) deacylase activity"/>
    <property type="evidence" value="ECO:0007669"/>
    <property type="project" value="TreeGrafter"/>
</dbReference>
<protein>
    <recommendedName>
        <fullName evidence="2">D-aminoacyl-tRNA deacylase</fullName>
        <shortName evidence="2">DTD</shortName>
        <ecNumber evidence="2">3.1.1.96</ecNumber>
    </recommendedName>
    <alternativeName>
        <fullName evidence="2">Gly-tRNA(Ala) deacylase</fullName>
        <ecNumber evidence="2">3.1.1.-</ecNumber>
    </alternativeName>
</protein>
<keyword evidence="2" id="KW-0694">RNA-binding</keyword>
<dbReference type="HAMAP" id="MF_00518">
    <property type="entry name" value="Deacylase_Dtd"/>
    <property type="match status" value="1"/>
</dbReference>
<dbReference type="GO" id="GO:0005737">
    <property type="term" value="C:cytoplasm"/>
    <property type="evidence" value="ECO:0007669"/>
    <property type="project" value="UniProtKB-SubCell"/>
</dbReference>
<dbReference type="GO" id="GO:0043908">
    <property type="term" value="F:Ser(Gly)-tRNA(Ala) hydrolase activity"/>
    <property type="evidence" value="ECO:0007669"/>
    <property type="project" value="UniProtKB-UniRule"/>
</dbReference>
<comment type="catalytic activity">
    <reaction evidence="2">
        <text>a D-aminoacyl-tRNA + H2O = a tRNA + a D-alpha-amino acid + H(+)</text>
        <dbReference type="Rhea" id="RHEA:13953"/>
        <dbReference type="Rhea" id="RHEA-COMP:10123"/>
        <dbReference type="Rhea" id="RHEA-COMP:10124"/>
        <dbReference type="ChEBI" id="CHEBI:15377"/>
        <dbReference type="ChEBI" id="CHEBI:15378"/>
        <dbReference type="ChEBI" id="CHEBI:59871"/>
        <dbReference type="ChEBI" id="CHEBI:78442"/>
        <dbReference type="ChEBI" id="CHEBI:79333"/>
        <dbReference type="EC" id="3.1.1.96"/>
    </reaction>
</comment>
<dbReference type="SUPFAM" id="SSF69500">
    <property type="entry name" value="DTD-like"/>
    <property type="match status" value="1"/>
</dbReference>
<dbReference type="InterPro" id="IPR023509">
    <property type="entry name" value="DTD-like_sf"/>
</dbReference>
<comment type="domain">
    <text evidence="2">A Gly-cisPro motif from one monomer fits into the active site of the other monomer to allow specific chiral rejection of L-amino acids.</text>
</comment>
<proteinExistence type="inferred from homology"/>
<evidence type="ECO:0000313" key="3">
    <source>
        <dbReference type="EMBL" id="BAL57433.1"/>
    </source>
</evidence>
<gene>
    <name evidence="2" type="primary">dtd</name>
    <name evidence="3" type="ORF">HGMM_F50D11C42</name>
</gene>
<name>H5SMP7_9BACT</name>
<dbReference type="PANTHER" id="PTHR10472">
    <property type="entry name" value="D-TYROSYL-TRNA TYR DEACYLASE"/>
    <property type="match status" value="1"/>
</dbReference>
<keyword evidence="2" id="KW-0963">Cytoplasm</keyword>
<sequence length="147" mass="15986">MKEASVEIDSTVVGRIGPGLLVFLGVGKGDSEHDAIFLADRVLGLRIFEDAAGKMNLSVKDVQGEILVVSQFTLYGNTQKGRRPSFDAAAPPDHARVLYELFLQELRRSGLKIESGVFGARMKVSLINDGPVTFLLESEPVAQERSI</sequence>
<keyword evidence="2" id="KW-0378">Hydrolase</keyword>